<comment type="similarity">
    <text evidence="2 15">Belongs to the Cob(I)alamin adenosyltransferase family.</text>
</comment>
<dbReference type="NCBIfam" id="TIGR00636">
    <property type="entry name" value="PduO_Nterm"/>
    <property type="match status" value="1"/>
</dbReference>
<dbReference type="EC" id="2.5.1.17" evidence="4 15"/>
<dbReference type="AlphaFoldDB" id="A0A511IZM6"/>
<dbReference type="GO" id="GO:0008817">
    <property type="term" value="F:corrinoid adenosyltransferase activity"/>
    <property type="evidence" value="ECO:0007669"/>
    <property type="project" value="UniProtKB-UniRule"/>
</dbReference>
<dbReference type="SUPFAM" id="SSF89028">
    <property type="entry name" value="Cobalamin adenosyltransferase-like"/>
    <property type="match status" value="1"/>
</dbReference>
<comment type="pathway">
    <text evidence="1 15">Cofactor biosynthesis; adenosylcobalamin biosynthesis; adenosylcobalamin from cob(II)yrinate a,c-diamide: step 2/7.</text>
</comment>
<dbReference type="FunFam" id="1.20.1200.10:FF:000001">
    <property type="entry name" value="Cob(I)yrinic acid a,c-diamide adenosyltransferase"/>
    <property type="match status" value="1"/>
</dbReference>
<dbReference type="Pfam" id="PF01923">
    <property type="entry name" value="Cob_adeno_trans"/>
    <property type="match status" value="1"/>
</dbReference>
<organism evidence="17 18">
    <name type="scientific">Enterococcus villorum</name>
    <dbReference type="NCBI Taxonomy" id="112904"/>
    <lineage>
        <taxon>Bacteria</taxon>
        <taxon>Bacillati</taxon>
        <taxon>Bacillota</taxon>
        <taxon>Bacilli</taxon>
        <taxon>Lactobacillales</taxon>
        <taxon>Enterococcaceae</taxon>
        <taxon>Enterococcus</taxon>
    </lineage>
</organism>
<comment type="subunit">
    <text evidence="3">Homotrimer.</text>
</comment>
<evidence type="ECO:0000256" key="1">
    <source>
        <dbReference type="ARBA" id="ARBA00005121"/>
    </source>
</evidence>
<gene>
    <name evidence="17" type="ORF">EVI01_01800</name>
</gene>
<comment type="catalytic activity">
    <reaction evidence="14 15">
        <text>2 cob(II)alamin + reduced [electron-transfer flavoprotein] + 2 ATP = 2 adenosylcob(III)alamin + 2 triphosphate + oxidized [electron-transfer flavoprotein] + 3 H(+)</text>
        <dbReference type="Rhea" id="RHEA:28671"/>
        <dbReference type="Rhea" id="RHEA-COMP:10685"/>
        <dbReference type="Rhea" id="RHEA-COMP:10686"/>
        <dbReference type="ChEBI" id="CHEBI:15378"/>
        <dbReference type="ChEBI" id="CHEBI:16304"/>
        <dbReference type="ChEBI" id="CHEBI:18036"/>
        <dbReference type="ChEBI" id="CHEBI:18408"/>
        <dbReference type="ChEBI" id="CHEBI:30616"/>
        <dbReference type="ChEBI" id="CHEBI:57692"/>
        <dbReference type="ChEBI" id="CHEBI:58307"/>
        <dbReference type="EC" id="2.5.1.17"/>
    </reaction>
</comment>
<evidence type="ECO:0000256" key="4">
    <source>
        <dbReference type="ARBA" id="ARBA00012454"/>
    </source>
</evidence>
<dbReference type="EMBL" id="BJWF01000001">
    <property type="protein sequence ID" value="GEL90843.1"/>
    <property type="molecule type" value="Genomic_DNA"/>
</dbReference>
<feature type="domain" description="Cobalamin adenosyltransferase-like" evidence="16">
    <location>
        <begin position="3"/>
        <end position="167"/>
    </location>
</feature>
<evidence type="ECO:0000256" key="12">
    <source>
        <dbReference type="ARBA" id="ARBA00033354"/>
    </source>
</evidence>
<proteinExistence type="inferred from homology"/>
<evidence type="ECO:0000256" key="15">
    <source>
        <dbReference type="RuleBase" id="RU366026"/>
    </source>
</evidence>
<comment type="caution">
    <text evidence="17">The sequence shown here is derived from an EMBL/GenBank/DDBJ whole genome shotgun (WGS) entry which is preliminary data.</text>
</comment>
<dbReference type="GO" id="GO:0009236">
    <property type="term" value="P:cobalamin biosynthetic process"/>
    <property type="evidence" value="ECO:0007669"/>
    <property type="project" value="UniProtKB-UniRule"/>
</dbReference>
<evidence type="ECO:0000256" key="2">
    <source>
        <dbReference type="ARBA" id="ARBA00007487"/>
    </source>
</evidence>
<keyword evidence="7 15" id="KW-0808">Transferase</keyword>
<dbReference type="PANTHER" id="PTHR12213:SF0">
    <property type="entry name" value="CORRINOID ADENOSYLTRANSFERASE MMAB"/>
    <property type="match status" value="1"/>
</dbReference>
<accession>A0A511IZM6</accession>
<evidence type="ECO:0000313" key="18">
    <source>
        <dbReference type="Proteomes" id="UP000321830"/>
    </source>
</evidence>
<evidence type="ECO:0000256" key="5">
    <source>
        <dbReference type="ARBA" id="ARBA00020963"/>
    </source>
</evidence>
<evidence type="ECO:0000256" key="14">
    <source>
        <dbReference type="ARBA" id="ARBA00048692"/>
    </source>
</evidence>
<evidence type="ECO:0000256" key="10">
    <source>
        <dbReference type="ARBA" id="ARBA00031529"/>
    </source>
</evidence>
<evidence type="ECO:0000256" key="8">
    <source>
        <dbReference type="ARBA" id="ARBA00022741"/>
    </source>
</evidence>
<keyword evidence="9 15" id="KW-0067">ATP-binding</keyword>
<evidence type="ECO:0000256" key="7">
    <source>
        <dbReference type="ARBA" id="ARBA00022679"/>
    </source>
</evidence>
<dbReference type="GO" id="GO:0005524">
    <property type="term" value="F:ATP binding"/>
    <property type="evidence" value="ECO:0007669"/>
    <property type="project" value="UniProtKB-UniRule"/>
</dbReference>
<name>A0A511IZM6_9ENTE</name>
<evidence type="ECO:0000313" key="17">
    <source>
        <dbReference type="EMBL" id="GEL90843.1"/>
    </source>
</evidence>
<reference evidence="17 18" key="1">
    <citation type="submission" date="2019-07" db="EMBL/GenBank/DDBJ databases">
        <title>Whole genome shotgun sequence of Enterococcus villorum NBRC 100699.</title>
        <authorList>
            <person name="Hosoyama A."/>
            <person name="Uohara A."/>
            <person name="Ohji S."/>
            <person name="Ichikawa N."/>
        </authorList>
    </citation>
    <scope>NUCLEOTIDE SEQUENCE [LARGE SCALE GENOMIC DNA]</scope>
    <source>
        <strain evidence="17 18">NBRC 100699</strain>
    </source>
</reference>
<comment type="catalytic activity">
    <reaction evidence="13 15">
        <text>2 cob(II)yrinate a,c diamide + reduced [electron-transfer flavoprotein] + 2 ATP = 2 adenosylcob(III)yrinate a,c-diamide + 2 triphosphate + oxidized [electron-transfer flavoprotein] + 3 H(+)</text>
        <dbReference type="Rhea" id="RHEA:11528"/>
        <dbReference type="Rhea" id="RHEA-COMP:10685"/>
        <dbReference type="Rhea" id="RHEA-COMP:10686"/>
        <dbReference type="ChEBI" id="CHEBI:15378"/>
        <dbReference type="ChEBI" id="CHEBI:18036"/>
        <dbReference type="ChEBI" id="CHEBI:30616"/>
        <dbReference type="ChEBI" id="CHEBI:57692"/>
        <dbReference type="ChEBI" id="CHEBI:58307"/>
        <dbReference type="ChEBI" id="CHEBI:58503"/>
        <dbReference type="ChEBI" id="CHEBI:58537"/>
        <dbReference type="EC" id="2.5.1.17"/>
    </reaction>
</comment>
<evidence type="ECO:0000256" key="13">
    <source>
        <dbReference type="ARBA" id="ARBA00048555"/>
    </source>
</evidence>
<dbReference type="Proteomes" id="UP000321830">
    <property type="component" value="Unassembled WGS sequence"/>
</dbReference>
<dbReference type="InterPro" id="IPR016030">
    <property type="entry name" value="CblAdoTrfase-like"/>
</dbReference>
<dbReference type="Gene3D" id="1.20.1200.10">
    <property type="entry name" value="Cobalamin adenosyltransferase-like"/>
    <property type="match status" value="1"/>
</dbReference>
<keyword evidence="8 15" id="KW-0547">Nucleotide-binding</keyword>
<evidence type="ECO:0000259" key="16">
    <source>
        <dbReference type="Pfam" id="PF01923"/>
    </source>
</evidence>
<sequence>MKIYTKSGDKGMTSIIGGQRLKKSSPRVRAYGSTDEINAWVGTIIAELDSAKFSELIEELTHIQILLFDAGTDFATPAKRKEWLINQQDLDKIEKMIDFYQSKLPIIEKFILPGGHLVAGYFHIARTVTRRAEREITELIMKEETNEIAYKFINRLSDLFFVLARYINVVYSIKELFYERAGKVFH</sequence>
<dbReference type="InterPro" id="IPR036451">
    <property type="entry name" value="CblAdoTrfase-like_sf"/>
</dbReference>
<dbReference type="PANTHER" id="PTHR12213">
    <property type="entry name" value="CORRINOID ADENOSYLTRANSFERASE"/>
    <property type="match status" value="1"/>
</dbReference>
<evidence type="ECO:0000256" key="11">
    <source>
        <dbReference type="ARBA" id="ARBA00033334"/>
    </source>
</evidence>
<protein>
    <recommendedName>
        <fullName evidence="5 15">Corrinoid adenosyltransferase</fullName>
        <ecNumber evidence="4 15">2.5.1.17</ecNumber>
    </recommendedName>
    <alternativeName>
        <fullName evidence="10 15">Cob(II)alamin adenosyltransferase</fullName>
    </alternativeName>
    <alternativeName>
        <fullName evidence="12 15">Cob(II)yrinic acid a,c-diamide adenosyltransferase</fullName>
    </alternativeName>
    <alternativeName>
        <fullName evidence="11 15">Cobinamide/cobalamin adenosyltransferase</fullName>
    </alternativeName>
</protein>
<dbReference type="UniPathway" id="UPA00148">
    <property type="reaction ID" value="UER00233"/>
</dbReference>
<evidence type="ECO:0000256" key="3">
    <source>
        <dbReference type="ARBA" id="ARBA00011233"/>
    </source>
</evidence>
<dbReference type="RefSeq" id="WP_010751085.1">
    <property type="nucleotide sequence ID" value="NZ_BJWF01000001.1"/>
</dbReference>
<keyword evidence="6 15" id="KW-0169">Cobalamin biosynthesis</keyword>
<evidence type="ECO:0000256" key="9">
    <source>
        <dbReference type="ARBA" id="ARBA00022840"/>
    </source>
</evidence>
<dbReference type="InterPro" id="IPR029499">
    <property type="entry name" value="PduO-typ"/>
</dbReference>
<evidence type="ECO:0000256" key="6">
    <source>
        <dbReference type="ARBA" id="ARBA00022573"/>
    </source>
</evidence>